<proteinExistence type="inferred from homology"/>
<sequence>MDLSEILIRPIQTEKADNLREKNRTYEFHVRKDANKIDIAKAVESVFSVKVDSVHTVIRKGKTKRLGRFESQYPDRKRAFVTLHSGHKLDIFEGA</sequence>
<dbReference type="EMBL" id="CP007243">
    <property type="protein sequence ID" value="AIA30720.1"/>
    <property type="molecule type" value="Genomic_DNA"/>
</dbReference>
<keyword evidence="3 6" id="KW-0694">RNA-binding</keyword>
<protein>
    <recommendedName>
        <fullName evidence="6">Large ribosomal subunit protein uL23</fullName>
    </recommendedName>
</protein>
<keyword evidence="5 6" id="KW-0687">Ribonucleoprotein</keyword>
<evidence type="ECO:0000256" key="6">
    <source>
        <dbReference type="HAMAP-Rule" id="MF_01369"/>
    </source>
</evidence>
<dbReference type="RefSeq" id="WP_014961299.1">
    <property type="nucleotide sequence ID" value="NZ_CP007243.1"/>
</dbReference>
<comment type="function">
    <text evidence="6">One of the early assembly proteins it binds 23S rRNA. One of the proteins that surrounds the polypeptide exit tunnel on the outside of the ribosome. Forms the main docking site for trigger factor binding to the ribosome.</text>
</comment>
<dbReference type="KEGG" id="lfp:Y981_07950"/>
<dbReference type="GO" id="GO:1990904">
    <property type="term" value="C:ribonucleoprotein complex"/>
    <property type="evidence" value="ECO:0007669"/>
    <property type="project" value="UniProtKB-KW"/>
</dbReference>
<dbReference type="HAMAP" id="MF_01369_B">
    <property type="entry name" value="Ribosomal_uL23_B"/>
    <property type="match status" value="1"/>
</dbReference>
<dbReference type="InterPro" id="IPR013025">
    <property type="entry name" value="Ribosomal_uL23-like"/>
</dbReference>
<gene>
    <name evidence="6" type="primary">rplW</name>
    <name evidence="7" type="ORF">Y981_07950</name>
</gene>
<evidence type="ECO:0000313" key="7">
    <source>
        <dbReference type="EMBL" id="AIA30720.1"/>
    </source>
</evidence>
<dbReference type="PANTHER" id="PTHR11620">
    <property type="entry name" value="60S RIBOSOMAL PROTEIN L23A"/>
    <property type="match status" value="1"/>
</dbReference>
<dbReference type="HOGENOM" id="CLU_037562_3_2_0"/>
<dbReference type="NCBIfam" id="NF004363">
    <property type="entry name" value="PRK05738.2-4"/>
    <property type="match status" value="1"/>
</dbReference>
<dbReference type="GO" id="GO:0003735">
    <property type="term" value="F:structural constituent of ribosome"/>
    <property type="evidence" value="ECO:0007669"/>
    <property type="project" value="InterPro"/>
</dbReference>
<reference evidence="7 8" key="2">
    <citation type="journal article" date="2015" name="Biomed. Res. Int.">
        <title>Effects of Arsenite Resistance on the Growth and Functional Gene Expression of Leptospirillum ferriphilum and Acidithiobacillus thiooxidans in Pure Culture and Coculture.</title>
        <authorList>
            <person name="Jiang H."/>
            <person name="Liang Y."/>
            <person name="Yin H."/>
            <person name="Xiao Y."/>
            <person name="Guo X."/>
            <person name="Xu Y."/>
            <person name="Hu Q."/>
            <person name="Liu H."/>
            <person name="Liu X."/>
        </authorList>
    </citation>
    <scope>NUCLEOTIDE SEQUENCE [LARGE SCALE GENOMIC DNA]</scope>
    <source>
        <strain evidence="7 8">YSK</strain>
    </source>
</reference>
<evidence type="ECO:0000313" key="8">
    <source>
        <dbReference type="Proteomes" id="UP000027059"/>
    </source>
</evidence>
<accession>A0A059XUH3</accession>
<dbReference type="GO" id="GO:0006412">
    <property type="term" value="P:translation"/>
    <property type="evidence" value="ECO:0007669"/>
    <property type="project" value="UniProtKB-UniRule"/>
</dbReference>
<evidence type="ECO:0000256" key="5">
    <source>
        <dbReference type="ARBA" id="ARBA00023274"/>
    </source>
</evidence>
<dbReference type="OrthoDB" id="9793353at2"/>
<dbReference type="InterPro" id="IPR012678">
    <property type="entry name" value="Ribosomal_uL23/eL15/eS24_sf"/>
</dbReference>
<dbReference type="Gene3D" id="3.30.70.330">
    <property type="match status" value="1"/>
</dbReference>
<keyword evidence="2 6" id="KW-0699">rRNA-binding</keyword>
<name>A0A059XUH3_9BACT</name>
<evidence type="ECO:0000256" key="3">
    <source>
        <dbReference type="ARBA" id="ARBA00022884"/>
    </source>
</evidence>
<comment type="similarity">
    <text evidence="1 6">Belongs to the universal ribosomal protein uL23 family.</text>
</comment>
<dbReference type="InterPro" id="IPR012677">
    <property type="entry name" value="Nucleotide-bd_a/b_plait_sf"/>
</dbReference>
<dbReference type="Pfam" id="PF00276">
    <property type="entry name" value="Ribosomal_L23"/>
    <property type="match status" value="1"/>
</dbReference>
<comment type="subunit">
    <text evidence="6">Part of the 50S ribosomal subunit. Contacts protein L29, and trigger factor when it is bound to the ribosome.</text>
</comment>
<reference evidence="8" key="1">
    <citation type="submission" date="2014-02" db="EMBL/GenBank/DDBJ databases">
        <title>Complete genome sequence and comparative genomic analysis of the nitrogen-fixing bacterium Leptospirillum ferriphilum YSK.</title>
        <authorList>
            <person name="Guo X."/>
            <person name="Yin H."/>
            <person name="Liang Y."/>
            <person name="Hu Q."/>
            <person name="Ma L."/>
            <person name="Xiao Y."/>
            <person name="Zhang X."/>
            <person name="Qiu G."/>
            <person name="Liu X."/>
        </authorList>
    </citation>
    <scope>NUCLEOTIDE SEQUENCE [LARGE SCALE GENOMIC DNA]</scope>
    <source>
        <strain evidence="8">YSK</strain>
    </source>
</reference>
<evidence type="ECO:0000256" key="1">
    <source>
        <dbReference type="ARBA" id="ARBA00006700"/>
    </source>
</evidence>
<dbReference type="SUPFAM" id="SSF54189">
    <property type="entry name" value="Ribosomal proteins S24e, L23 and L15e"/>
    <property type="match status" value="1"/>
</dbReference>
<organism evidence="7 8">
    <name type="scientific">Leptospirillum ferriphilum YSK</name>
    <dbReference type="NCBI Taxonomy" id="1441628"/>
    <lineage>
        <taxon>Bacteria</taxon>
        <taxon>Pseudomonadati</taxon>
        <taxon>Nitrospirota</taxon>
        <taxon>Nitrospiria</taxon>
        <taxon>Nitrospirales</taxon>
        <taxon>Nitrospiraceae</taxon>
        <taxon>Leptospirillum</taxon>
    </lineage>
</organism>
<keyword evidence="8" id="KW-1185">Reference proteome</keyword>
<keyword evidence="4 6" id="KW-0689">Ribosomal protein</keyword>
<dbReference type="FunFam" id="3.30.70.330:FF:000001">
    <property type="entry name" value="50S ribosomal protein L23"/>
    <property type="match status" value="1"/>
</dbReference>
<dbReference type="Proteomes" id="UP000027059">
    <property type="component" value="Chromosome"/>
</dbReference>
<dbReference type="AlphaFoldDB" id="A0A059XUH3"/>
<evidence type="ECO:0000256" key="2">
    <source>
        <dbReference type="ARBA" id="ARBA00022730"/>
    </source>
</evidence>
<evidence type="ECO:0000256" key="4">
    <source>
        <dbReference type="ARBA" id="ARBA00022980"/>
    </source>
</evidence>
<dbReference type="GO" id="GO:0005840">
    <property type="term" value="C:ribosome"/>
    <property type="evidence" value="ECO:0007669"/>
    <property type="project" value="UniProtKB-KW"/>
</dbReference>
<dbReference type="GO" id="GO:0019843">
    <property type="term" value="F:rRNA binding"/>
    <property type="evidence" value="ECO:0007669"/>
    <property type="project" value="UniProtKB-UniRule"/>
</dbReference>